<organism evidence="2 3">
    <name type="scientific">Aquabacterium soli</name>
    <dbReference type="NCBI Taxonomy" id="2493092"/>
    <lineage>
        <taxon>Bacteria</taxon>
        <taxon>Pseudomonadati</taxon>
        <taxon>Pseudomonadota</taxon>
        <taxon>Betaproteobacteria</taxon>
        <taxon>Burkholderiales</taxon>
        <taxon>Aquabacterium</taxon>
    </lineage>
</organism>
<dbReference type="PANTHER" id="PTHR47829:SF1">
    <property type="entry name" value="HAD FAMILY PHOSPHATASE"/>
    <property type="match status" value="1"/>
</dbReference>
<keyword evidence="3" id="KW-1185">Reference proteome</keyword>
<dbReference type="AlphaFoldDB" id="A0A3R8S442"/>
<sequence length="357" mass="40037">MSKAPIDDAGSVRAGEEVDLERVGAFLKGAGLQLQGTPTLKQFPGGASNLTYLIHYDNRDLILRRPPFGHIAKSAHDMVREARIMQALRPVYPTVPEILAICEDTEVIGVPFYVMERLVGVIPRQNLPRELALDAAQTRQLCLNVIDRLVELHKLDPKATGLDSFGKGEGYVARQVEGWSKRYRAAITDDVGGFESVMQWLADKQPKQEVAICLIHNDFRFDNVVLDPQDPMKVIGVLDWEMATLGDPMMDLGSALAYWVQADDDPFMQGSRRQPTNAPGMLTRDEVVAYYGERTGWNVDNFDFYTVYGLFRLMGIVQQIYKRFKEGSTTNPAFANFGPFVNYLGQRCERIIAASKL</sequence>
<dbReference type="CDD" id="cd05154">
    <property type="entry name" value="ACAD10_11_N-like"/>
    <property type="match status" value="1"/>
</dbReference>
<dbReference type="GO" id="GO:0016740">
    <property type="term" value="F:transferase activity"/>
    <property type="evidence" value="ECO:0007669"/>
    <property type="project" value="UniProtKB-KW"/>
</dbReference>
<dbReference type="SUPFAM" id="SSF56112">
    <property type="entry name" value="Protein kinase-like (PK-like)"/>
    <property type="match status" value="1"/>
</dbReference>
<dbReference type="InterPro" id="IPR011009">
    <property type="entry name" value="Kinase-like_dom_sf"/>
</dbReference>
<evidence type="ECO:0000313" key="2">
    <source>
        <dbReference type="EMBL" id="RRS05576.1"/>
    </source>
</evidence>
<evidence type="ECO:0000313" key="3">
    <source>
        <dbReference type="Proteomes" id="UP000269265"/>
    </source>
</evidence>
<keyword evidence="2" id="KW-0808">Transferase</keyword>
<comment type="caution">
    <text evidence="2">The sequence shown here is derived from an EMBL/GenBank/DDBJ whole genome shotgun (WGS) entry which is preliminary data.</text>
</comment>
<dbReference type="InterPro" id="IPR002575">
    <property type="entry name" value="Aminoglycoside_PTrfase"/>
</dbReference>
<dbReference type="Gene3D" id="3.30.200.20">
    <property type="entry name" value="Phosphorylase Kinase, domain 1"/>
    <property type="match status" value="1"/>
</dbReference>
<dbReference type="RefSeq" id="WP_125242144.1">
    <property type="nucleotide sequence ID" value="NZ_RSED01000003.1"/>
</dbReference>
<protein>
    <submittedName>
        <fullName evidence="2">Phosphotransferase family protein</fullName>
    </submittedName>
</protein>
<name>A0A3R8S442_9BURK</name>
<dbReference type="Pfam" id="PF01636">
    <property type="entry name" value="APH"/>
    <property type="match status" value="1"/>
</dbReference>
<dbReference type="PANTHER" id="PTHR47829">
    <property type="entry name" value="HYDROLASE, PUTATIVE (AFU_ORTHOLOGUE AFUA_1G12880)-RELATED"/>
    <property type="match status" value="1"/>
</dbReference>
<dbReference type="OrthoDB" id="3806873at2"/>
<dbReference type="EMBL" id="RSED01000003">
    <property type="protein sequence ID" value="RRS05576.1"/>
    <property type="molecule type" value="Genomic_DNA"/>
</dbReference>
<feature type="domain" description="Aminoglycoside phosphotransferase" evidence="1">
    <location>
        <begin position="39"/>
        <end position="274"/>
    </location>
</feature>
<accession>A0A3R8S442</accession>
<dbReference type="Gene3D" id="3.90.1200.10">
    <property type="match status" value="1"/>
</dbReference>
<evidence type="ECO:0000259" key="1">
    <source>
        <dbReference type="Pfam" id="PF01636"/>
    </source>
</evidence>
<dbReference type="InterPro" id="IPR052898">
    <property type="entry name" value="ACAD10-like"/>
</dbReference>
<dbReference type="Proteomes" id="UP000269265">
    <property type="component" value="Unassembled WGS sequence"/>
</dbReference>
<proteinExistence type="predicted"/>
<dbReference type="InterPro" id="IPR041726">
    <property type="entry name" value="ACAD10_11_N"/>
</dbReference>
<reference evidence="2 3" key="1">
    <citation type="submission" date="2018-12" db="EMBL/GenBank/DDBJ databases">
        <title>The whole draft genome of Aquabacterium sp. SJQ9.</title>
        <authorList>
            <person name="Sun L."/>
            <person name="Gao X."/>
            <person name="Chen W."/>
            <person name="Huang K."/>
        </authorList>
    </citation>
    <scope>NUCLEOTIDE SEQUENCE [LARGE SCALE GENOMIC DNA]</scope>
    <source>
        <strain evidence="2 3">SJQ9</strain>
    </source>
</reference>
<gene>
    <name evidence="2" type="ORF">EIP75_05085</name>
</gene>